<sequence>MGKIFKYVLLLSNLTLILGIQNYKEETHSPSDLDIKKPINVTYSSRVGHFFPKNGNDSLQRKEFFQQKRKNLHGLNTENKIKEPLKTLGLSAYEEKPHQRQSLRRKNFVQPYWKNEFRNPTRFREQKQKPKNFIPLHSQELFPTQGYRTPNNNSFNKGIQTGNKNFKPSFFKNVSHAHQLNEPQGSESHNVYQRHQQYGGGGRNPKFFNPKQNIKISCDACNSVPWVPLIKVPNSYRQERNQNFQKVHQKPNFNNAPANYQPSLSPPPPPSPVNSQSSYSSHNSQNSYNTPNAPNSYNAPHAPNSYATPNAPNSYNAPHAPDSYNAPHAPNLYNAPHAPDSYNAPHAPDSYNAPHAPNSYNSHNSHSNLLLSSSSPLVPPTPTILDGTISSSYGLPAGNIPTAHGMLAPLNPYAPQYHKYGDEIASYTDNLPLFASPNLVGSSPIPAINPIQMIPFYNSGPFYGGTLFETSDIGLVPPTVNPVSVSNVIFTISEGNSHNIIPNNLDNLNHDNTHLNSNENISFQQSSKVELVESLESNKISKETKSQVQKLKGIEIVKSVPVAEFSTSDNNIQQSVSVEKNVSQDLVHSQSNQNVVSNDPSSYLVPPPPIYFNKTESPFQEIYDFKKELESNNYHNSLETTTAPPKILGPSSWLFLNPPSAPKDDIKPHIPSIAAESQEIASIVNNEFHSVSPQPLPVSASDVQKPDNSQAKKIQIIIPYVRDNQELNKDFNKDFDKDLDTDYDKDLDKDDPNSLESVRHEVYETLQALSNKSEAEYAIRHEGAKPSSSYLDLYEKDQIDKGTENAETFNQKLLHEKGINKDKDSDKKYITEMQHILAKNIKELLSREIEKSETNQNFPLQNNIDNWTALEYSNHKTITNKEPQDIIAQALSVTSIPGVSLSHVLLPSKKIPEDYFSSTSPPLIEQSYKTHHKSSNFSVNSRPFTARPFTATLTSIFTSFGSEITTPQTPLSSVPSRNIKNQTSEDNYTISGKSRVNYWGKLNENGISPEVKNPYKNFVETTLSLQTSISPVYSRGTEKIEIVTPVSVTPRKTDSSKTIRTTRQIRTTERTIFRKPPPSWRQNFRTKSFFPRKNLTKTNDLKVSSTKLQEVSSLFFESKKISALASNSSDNLKKNQTITSTIGGKKNNIKKKVNSSSEVVGVKKFTTHSTLTIDTRKKNTTSDIISGNQLKKTTTTNTSEVLSINDIIPFRNKQLPWESNVNDSTSENIIRQRKSLIKQVNLRRPRHASFLSTTTNLFTDSKSDSVHANQNELHYAALESGLTIIYVGRN</sequence>
<feature type="region of interest" description="Disordered" evidence="1">
    <location>
        <begin position="181"/>
        <end position="206"/>
    </location>
</feature>
<proteinExistence type="predicted"/>
<dbReference type="RefSeq" id="XP_002430846.1">
    <property type="nucleotide sequence ID" value="XM_002430801.1"/>
</dbReference>
<dbReference type="EMBL" id="DS235833">
    <property type="protein sequence ID" value="EEB18108.1"/>
    <property type="molecule type" value="Genomic_DNA"/>
</dbReference>
<dbReference type="InParanoid" id="E0VXK2"/>
<feature type="region of interest" description="Disordered" evidence="1">
    <location>
        <begin position="249"/>
        <end position="374"/>
    </location>
</feature>
<dbReference type="HOGENOM" id="CLU_262334_0_0_1"/>
<dbReference type="Proteomes" id="UP000009046">
    <property type="component" value="Unassembled WGS sequence"/>
</dbReference>
<dbReference type="EMBL" id="AAZO01006085">
    <property type="status" value="NOT_ANNOTATED_CDS"/>
    <property type="molecule type" value="Genomic_DNA"/>
</dbReference>
<feature type="compositionally biased region" description="Polar residues" evidence="1">
    <location>
        <begin position="181"/>
        <end position="196"/>
    </location>
</feature>
<evidence type="ECO:0000313" key="5">
    <source>
        <dbReference type="Proteomes" id="UP000009046"/>
    </source>
</evidence>
<gene>
    <name evidence="4" type="primary">8231600</name>
    <name evidence="3" type="ORF">Phum_PHUM501540</name>
</gene>
<dbReference type="OrthoDB" id="6630523at2759"/>
<dbReference type="EnsemblMetazoa" id="PHUM501540-RA">
    <property type="protein sequence ID" value="PHUM501540-PA"/>
    <property type="gene ID" value="PHUM501540"/>
</dbReference>
<feature type="compositionally biased region" description="Polar residues" evidence="1">
    <location>
        <begin position="305"/>
        <end position="316"/>
    </location>
</feature>
<feature type="region of interest" description="Disordered" evidence="1">
    <location>
        <begin position="732"/>
        <end position="753"/>
    </location>
</feature>
<evidence type="ECO:0000256" key="2">
    <source>
        <dbReference type="SAM" id="SignalP"/>
    </source>
</evidence>
<organism>
    <name type="scientific">Pediculus humanus subsp. corporis</name>
    <name type="common">Body louse</name>
    <dbReference type="NCBI Taxonomy" id="121224"/>
    <lineage>
        <taxon>Eukaryota</taxon>
        <taxon>Metazoa</taxon>
        <taxon>Ecdysozoa</taxon>
        <taxon>Arthropoda</taxon>
        <taxon>Hexapoda</taxon>
        <taxon>Insecta</taxon>
        <taxon>Pterygota</taxon>
        <taxon>Neoptera</taxon>
        <taxon>Paraneoptera</taxon>
        <taxon>Psocodea</taxon>
        <taxon>Troctomorpha</taxon>
        <taxon>Phthiraptera</taxon>
        <taxon>Anoplura</taxon>
        <taxon>Pediculidae</taxon>
        <taxon>Pediculus</taxon>
    </lineage>
</organism>
<evidence type="ECO:0000313" key="4">
    <source>
        <dbReference type="EnsemblMetazoa" id="PHUM501540-PA"/>
    </source>
</evidence>
<dbReference type="STRING" id="121224.E0VXK2"/>
<reference evidence="3" key="1">
    <citation type="submission" date="2007-04" db="EMBL/GenBank/DDBJ databases">
        <title>Annotation of Pediculus humanus corporis strain USDA.</title>
        <authorList>
            <person name="Kirkness E."/>
            <person name="Hannick L."/>
            <person name="Hass B."/>
            <person name="Bruggner R."/>
            <person name="Lawson D."/>
            <person name="Bidwell S."/>
            <person name="Joardar V."/>
            <person name="Caler E."/>
            <person name="Walenz B."/>
            <person name="Inman J."/>
            <person name="Schobel S."/>
            <person name="Galinsky K."/>
            <person name="Amedeo P."/>
            <person name="Strausberg R."/>
        </authorList>
    </citation>
    <scope>NUCLEOTIDE SEQUENCE</scope>
    <source>
        <strain evidence="3">USDA</strain>
    </source>
</reference>
<reference evidence="3" key="2">
    <citation type="submission" date="2007-04" db="EMBL/GenBank/DDBJ databases">
        <title>The genome of the human body louse.</title>
        <authorList>
            <consortium name="The Human Body Louse Genome Consortium"/>
            <person name="Kirkness E."/>
            <person name="Walenz B."/>
            <person name="Hass B."/>
            <person name="Bruggner R."/>
            <person name="Strausberg R."/>
        </authorList>
    </citation>
    <scope>NUCLEOTIDE SEQUENCE</scope>
    <source>
        <strain evidence="3">USDA</strain>
    </source>
</reference>
<name>E0VXK2_PEDHC</name>
<dbReference type="GeneID" id="8231600"/>
<feature type="compositionally biased region" description="Low complexity" evidence="1">
    <location>
        <begin position="273"/>
        <end position="289"/>
    </location>
</feature>
<evidence type="ECO:0000256" key="1">
    <source>
        <dbReference type="SAM" id="MobiDB-lite"/>
    </source>
</evidence>
<feature type="chain" id="PRO_5014570253" evidence="2">
    <location>
        <begin position="20"/>
        <end position="1290"/>
    </location>
</feature>
<keyword evidence="5" id="KW-1185">Reference proteome</keyword>
<reference evidence="4" key="3">
    <citation type="submission" date="2020-05" db="UniProtKB">
        <authorList>
            <consortium name="EnsemblMetazoa"/>
        </authorList>
    </citation>
    <scope>IDENTIFICATION</scope>
    <source>
        <strain evidence="4">USDA</strain>
    </source>
</reference>
<dbReference type="CTD" id="8231600"/>
<evidence type="ECO:0000313" key="3">
    <source>
        <dbReference type="EMBL" id="EEB18108.1"/>
    </source>
</evidence>
<accession>E0VXK2</accession>
<keyword evidence="2" id="KW-0732">Signal</keyword>
<protein>
    <submittedName>
        <fullName evidence="3 4">Uncharacterized protein</fullName>
    </submittedName>
</protein>
<dbReference type="KEGG" id="phu:Phum_PHUM501540"/>
<dbReference type="VEuPathDB" id="VectorBase:PHUM501540"/>
<feature type="compositionally biased region" description="Low complexity" evidence="1">
    <location>
        <begin position="357"/>
        <end position="374"/>
    </location>
</feature>
<feature type="signal peptide" evidence="2">
    <location>
        <begin position="1"/>
        <end position="19"/>
    </location>
</feature>